<evidence type="ECO:0000313" key="3">
    <source>
        <dbReference type="Proteomes" id="UP001307889"/>
    </source>
</evidence>
<keyword evidence="3" id="KW-1185">Reference proteome</keyword>
<evidence type="ECO:0000256" key="1">
    <source>
        <dbReference type="SAM" id="Coils"/>
    </source>
</evidence>
<dbReference type="EMBL" id="AP028922">
    <property type="protein sequence ID" value="BET02486.1"/>
    <property type="molecule type" value="Genomic_DNA"/>
</dbReference>
<dbReference type="Proteomes" id="UP001307889">
    <property type="component" value="Chromosome 14"/>
</dbReference>
<organism evidence="2 3">
    <name type="scientific">Nesidiocoris tenuis</name>
    <dbReference type="NCBI Taxonomy" id="355587"/>
    <lineage>
        <taxon>Eukaryota</taxon>
        <taxon>Metazoa</taxon>
        <taxon>Ecdysozoa</taxon>
        <taxon>Arthropoda</taxon>
        <taxon>Hexapoda</taxon>
        <taxon>Insecta</taxon>
        <taxon>Pterygota</taxon>
        <taxon>Neoptera</taxon>
        <taxon>Paraneoptera</taxon>
        <taxon>Hemiptera</taxon>
        <taxon>Heteroptera</taxon>
        <taxon>Panheteroptera</taxon>
        <taxon>Cimicomorpha</taxon>
        <taxon>Miridae</taxon>
        <taxon>Dicyphina</taxon>
        <taxon>Nesidiocoris</taxon>
    </lineage>
</organism>
<gene>
    <name evidence="2" type="ORF">NTJ_15305</name>
</gene>
<name>A0ABN7BDN6_9HEMI</name>
<keyword evidence="1" id="KW-0175">Coiled coil</keyword>
<evidence type="ECO:0000313" key="2">
    <source>
        <dbReference type="EMBL" id="BET02486.1"/>
    </source>
</evidence>
<proteinExistence type="predicted"/>
<feature type="coiled-coil region" evidence="1">
    <location>
        <begin position="208"/>
        <end position="238"/>
    </location>
</feature>
<accession>A0ABN7BDN6</accession>
<reference evidence="2 3" key="1">
    <citation type="submission" date="2023-09" db="EMBL/GenBank/DDBJ databases">
        <title>Nesidiocoris tenuis whole genome shotgun sequence.</title>
        <authorList>
            <person name="Shibata T."/>
            <person name="Shimoda M."/>
            <person name="Kobayashi T."/>
            <person name="Uehara T."/>
        </authorList>
    </citation>
    <scope>NUCLEOTIDE SEQUENCE [LARGE SCALE GENOMIC DNA]</scope>
    <source>
        <strain evidence="2 3">Japan</strain>
    </source>
</reference>
<sequence length="275" mass="32344">MIGLDRPKTTVYDLCKEAFHTPIIDIRTKIEEFADYFQLTDDEYQKLYYNFEIACLFSMVGMWREARSFSKTSIFDARKQANPVWYINSLFVYARSEVQDGSYVDAMVTFIAIREACRKFGFVEQEEFFSRALALIHLEPSARRIPQMQKSIRLREEQIIRIMPNFELKNQAKSLFISMNQKPSWRRMMLMKGTSVPISEVIEEADIVTEALEERERAKDERIAMKKARAQAAAATEKTRDQSMIPPIEGVDNYNMRKLIDRYRKSSFNLDNFQI</sequence>
<protein>
    <submittedName>
        <fullName evidence="2">Uncharacterized protein</fullName>
    </submittedName>
</protein>